<dbReference type="GO" id="GO:0000902">
    <property type="term" value="P:cell morphogenesis"/>
    <property type="evidence" value="ECO:0007669"/>
    <property type="project" value="InterPro"/>
</dbReference>
<feature type="domain" description="Septum formation inhibitor MinC C-terminal" evidence="7">
    <location>
        <begin position="122"/>
        <end position="222"/>
    </location>
</feature>
<dbReference type="InterPro" id="IPR013033">
    <property type="entry name" value="MinC"/>
</dbReference>
<dbReference type="NCBIfam" id="TIGR01222">
    <property type="entry name" value="minC"/>
    <property type="match status" value="1"/>
</dbReference>
<protein>
    <recommendedName>
        <fullName evidence="6">Probable septum site-determining protein MinC</fullName>
    </recommendedName>
</protein>
<dbReference type="Pfam" id="PF22642">
    <property type="entry name" value="MinC_N_1"/>
    <property type="match status" value="1"/>
</dbReference>
<dbReference type="OrthoDB" id="9790810at2"/>
<accession>A0A4U7JEE2</accession>
<evidence type="ECO:0000259" key="8">
    <source>
        <dbReference type="Pfam" id="PF22642"/>
    </source>
</evidence>
<name>A0A4U7JEE2_9FIRM</name>
<comment type="similarity">
    <text evidence="1 6">Belongs to the MinC family.</text>
</comment>
<dbReference type="AlphaFoldDB" id="A0A4U7JEE2"/>
<dbReference type="PANTHER" id="PTHR34108:SF1">
    <property type="entry name" value="SEPTUM SITE-DETERMINING PROTEIN MINC"/>
    <property type="match status" value="1"/>
</dbReference>
<evidence type="ECO:0000256" key="2">
    <source>
        <dbReference type="ARBA" id="ARBA00022618"/>
    </source>
</evidence>
<evidence type="ECO:0000256" key="5">
    <source>
        <dbReference type="ARBA" id="ARBA00046874"/>
    </source>
</evidence>
<comment type="subunit">
    <text evidence="5 6">Interacts with MinD and FtsZ.</text>
</comment>
<dbReference type="RefSeq" id="WP_137698283.1">
    <property type="nucleotide sequence ID" value="NZ_CP061336.1"/>
</dbReference>
<dbReference type="InterPro" id="IPR036145">
    <property type="entry name" value="MinC_C_sf"/>
</dbReference>
<proteinExistence type="inferred from homology"/>
<dbReference type="KEGG" id="rher:EHE19_006175"/>
<keyword evidence="10" id="KW-1185">Reference proteome</keyword>
<dbReference type="InterPro" id="IPR005526">
    <property type="entry name" value="Septum_form_inhib_MinC_C"/>
</dbReference>
<reference evidence="9 10" key="1">
    <citation type="submission" date="2020-09" db="EMBL/GenBank/DDBJ databases">
        <title>Characterization and genome sequencing of Ruminiclostridium sp. nov. MA18.</title>
        <authorList>
            <person name="Rettenmaier R."/>
            <person name="Kowollik M.-L."/>
            <person name="Liebl W."/>
            <person name="Zverlov V."/>
        </authorList>
    </citation>
    <scope>NUCLEOTIDE SEQUENCE [LARGE SCALE GENOMIC DNA]</scope>
    <source>
        <strain evidence="9 10">MA18</strain>
    </source>
</reference>
<evidence type="ECO:0000256" key="4">
    <source>
        <dbReference type="ARBA" id="ARBA00023306"/>
    </source>
</evidence>
<dbReference type="PANTHER" id="PTHR34108">
    <property type="entry name" value="SEPTUM SITE-DETERMINING PROTEIN MINC"/>
    <property type="match status" value="1"/>
</dbReference>
<keyword evidence="4 6" id="KW-0131">Cell cycle</keyword>
<dbReference type="InterPro" id="IPR016098">
    <property type="entry name" value="CAP/MinC_C"/>
</dbReference>
<organism evidence="9 10">
    <name type="scientific">Ruminiclostridium herbifermentans</name>
    <dbReference type="NCBI Taxonomy" id="2488810"/>
    <lineage>
        <taxon>Bacteria</taxon>
        <taxon>Bacillati</taxon>
        <taxon>Bacillota</taxon>
        <taxon>Clostridia</taxon>
        <taxon>Eubacteriales</taxon>
        <taxon>Oscillospiraceae</taxon>
        <taxon>Ruminiclostridium</taxon>
    </lineage>
</organism>
<comment type="function">
    <text evidence="6">Cell division inhibitor that blocks the formation of polar Z ring septums. Rapidly oscillates between the poles of the cell to destabilize FtsZ filaments that have formed before they mature into polar Z rings. Prevents FtsZ polymerization.</text>
</comment>
<dbReference type="GO" id="GO:1901891">
    <property type="term" value="P:regulation of cell septum assembly"/>
    <property type="evidence" value="ECO:0007669"/>
    <property type="project" value="InterPro"/>
</dbReference>
<dbReference type="InterPro" id="IPR055219">
    <property type="entry name" value="MinC_N_1"/>
</dbReference>
<evidence type="ECO:0000256" key="1">
    <source>
        <dbReference type="ARBA" id="ARBA00006291"/>
    </source>
</evidence>
<dbReference type="Pfam" id="PF03775">
    <property type="entry name" value="MinC_C"/>
    <property type="match status" value="1"/>
</dbReference>
<evidence type="ECO:0000259" key="7">
    <source>
        <dbReference type="Pfam" id="PF03775"/>
    </source>
</evidence>
<dbReference type="GO" id="GO:0000917">
    <property type="term" value="P:division septum assembly"/>
    <property type="evidence" value="ECO:0007669"/>
    <property type="project" value="UniProtKB-KW"/>
</dbReference>
<dbReference type="SUPFAM" id="SSF63848">
    <property type="entry name" value="Cell-division inhibitor MinC, C-terminal domain"/>
    <property type="match status" value="1"/>
</dbReference>
<evidence type="ECO:0000256" key="3">
    <source>
        <dbReference type="ARBA" id="ARBA00023210"/>
    </source>
</evidence>
<evidence type="ECO:0000313" key="9">
    <source>
        <dbReference type="EMBL" id="QNU68025.1"/>
    </source>
</evidence>
<dbReference type="Proteomes" id="UP000306409">
    <property type="component" value="Chromosome"/>
</dbReference>
<gene>
    <name evidence="6 9" type="primary">minC</name>
    <name evidence="9" type="ORF">EHE19_006175</name>
</gene>
<evidence type="ECO:0000313" key="10">
    <source>
        <dbReference type="Proteomes" id="UP000306409"/>
    </source>
</evidence>
<feature type="domain" description="Septum site-determining protein MinC N-terminal" evidence="8">
    <location>
        <begin position="6"/>
        <end position="78"/>
    </location>
</feature>
<keyword evidence="3 6" id="KW-0717">Septation</keyword>
<evidence type="ECO:0000256" key="6">
    <source>
        <dbReference type="HAMAP-Rule" id="MF_00267"/>
    </source>
</evidence>
<keyword evidence="2 6" id="KW-0132">Cell division</keyword>
<dbReference type="Gene3D" id="2.160.20.70">
    <property type="match status" value="1"/>
</dbReference>
<dbReference type="HAMAP" id="MF_00267">
    <property type="entry name" value="MinC"/>
    <property type="match status" value="1"/>
</dbReference>
<sequence length="229" mass="25075">MDENAVTFKGTVNGLTIILKDDVSFEELVNSLLIKINSAGKFFRGAKLAVRYRGRTLNAEEREKLFELLKENSGAQILSFDEDKTEKPAAKAASNGNTNERNNQIKKYTYFKGIDEGVTKFYRGTVRSGQLITFDGNVVILGDVNPGAVIEATGNIIVMGLLRGVVHAGSDGNKEAIIAALGLNPTQLRIGDIIARSPDDEKGIGTNLIPELAYVKDDKLFVERFLPQR</sequence>
<dbReference type="EMBL" id="CP061336">
    <property type="protein sequence ID" value="QNU68025.1"/>
    <property type="molecule type" value="Genomic_DNA"/>
</dbReference>
<dbReference type="Gene3D" id="3.30.160.540">
    <property type="match status" value="1"/>
</dbReference>